<dbReference type="CDD" id="cd13831">
    <property type="entry name" value="HU"/>
    <property type="match status" value="1"/>
</dbReference>
<keyword evidence="6" id="KW-1185">Reference proteome</keyword>
<organism evidence="5 6">
    <name type="scientific">Brevundimonas variabilis</name>
    <dbReference type="NCBI Taxonomy" id="74312"/>
    <lineage>
        <taxon>Bacteria</taxon>
        <taxon>Pseudomonadati</taxon>
        <taxon>Pseudomonadota</taxon>
        <taxon>Alphaproteobacteria</taxon>
        <taxon>Caulobacterales</taxon>
        <taxon>Caulobacteraceae</taxon>
        <taxon>Brevundimonas</taxon>
    </lineage>
</organism>
<reference evidence="5 6" key="1">
    <citation type="submission" date="2020-08" db="EMBL/GenBank/DDBJ databases">
        <title>Genomic Encyclopedia of Type Strains, Phase IV (KMG-IV): sequencing the most valuable type-strain genomes for metagenomic binning, comparative biology and taxonomic classification.</title>
        <authorList>
            <person name="Goeker M."/>
        </authorList>
    </citation>
    <scope>NUCLEOTIDE SEQUENCE [LARGE SCALE GENOMIC DNA]</scope>
    <source>
        <strain evidence="5 6">DSM 4737</strain>
    </source>
</reference>
<dbReference type="GO" id="GO:0003677">
    <property type="term" value="F:DNA binding"/>
    <property type="evidence" value="ECO:0007669"/>
    <property type="project" value="UniProtKB-KW"/>
</dbReference>
<gene>
    <name evidence="5" type="ORF">GGR13_001500</name>
</gene>
<dbReference type="PANTHER" id="PTHR33175:SF3">
    <property type="entry name" value="DNA-BINDING PROTEIN HU-BETA"/>
    <property type="match status" value="1"/>
</dbReference>
<keyword evidence="3 5" id="KW-0238">DNA-binding</keyword>
<evidence type="ECO:0000256" key="4">
    <source>
        <dbReference type="RuleBase" id="RU003939"/>
    </source>
</evidence>
<dbReference type="RefSeq" id="WP_183212862.1">
    <property type="nucleotide sequence ID" value="NZ_JACHOR010000002.1"/>
</dbReference>
<dbReference type="SUPFAM" id="SSF47729">
    <property type="entry name" value="IHF-like DNA-binding proteins"/>
    <property type="match status" value="1"/>
</dbReference>
<dbReference type="Pfam" id="PF00216">
    <property type="entry name" value="Bac_DNA_binding"/>
    <property type="match status" value="1"/>
</dbReference>
<dbReference type="GO" id="GO:0030527">
    <property type="term" value="F:structural constituent of chromatin"/>
    <property type="evidence" value="ECO:0007669"/>
    <property type="project" value="InterPro"/>
</dbReference>
<evidence type="ECO:0000256" key="1">
    <source>
        <dbReference type="ARBA" id="ARBA00010529"/>
    </source>
</evidence>
<dbReference type="InterPro" id="IPR010992">
    <property type="entry name" value="IHF-like_DNA-bd_dom_sf"/>
</dbReference>
<keyword evidence="2" id="KW-0226">DNA condensation</keyword>
<dbReference type="Proteomes" id="UP000545037">
    <property type="component" value="Unassembled WGS sequence"/>
</dbReference>
<evidence type="ECO:0000256" key="2">
    <source>
        <dbReference type="ARBA" id="ARBA00023067"/>
    </source>
</evidence>
<dbReference type="EMBL" id="JACHOR010000002">
    <property type="protein sequence ID" value="MBB5745916.1"/>
    <property type="molecule type" value="Genomic_DNA"/>
</dbReference>
<comment type="caution">
    <text evidence="5">The sequence shown here is derived from an EMBL/GenBank/DDBJ whole genome shotgun (WGS) entry which is preliminary data.</text>
</comment>
<dbReference type="PANTHER" id="PTHR33175">
    <property type="entry name" value="DNA-BINDING PROTEIN HU"/>
    <property type="match status" value="1"/>
</dbReference>
<evidence type="ECO:0000256" key="3">
    <source>
        <dbReference type="ARBA" id="ARBA00023125"/>
    </source>
</evidence>
<dbReference type="InterPro" id="IPR000119">
    <property type="entry name" value="Hist_DNA-bd"/>
</dbReference>
<accession>A0A7W9FDZ1</accession>
<protein>
    <submittedName>
        <fullName evidence="5">DNA-binding protein HU-beta</fullName>
    </submittedName>
</protein>
<sequence length="92" mass="9804">MTTKAELIAAMADAAQITRDQARRAFEAYTDTVTSALKRGQDVRMVGFGAFVCVDRKAGTARNPQTGEIIAKAASRTARFRPGEGLKSALNG</sequence>
<evidence type="ECO:0000313" key="5">
    <source>
        <dbReference type="EMBL" id="MBB5745916.1"/>
    </source>
</evidence>
<dbReference type="GO" id="GO:0030261">
    <property type="term" value="P:chromosome condensation"/>
    <property type="evidence" value="ECO:0007669"/>
    <property type="project" value="UniProtKB-KW"/>
</dbReference>
<dbReference type="Gene3D" id="4.10.520.10">
    <property type="entry name" value="IHF-like DNA-binding proteins"/>
    <property type="match status" value="1"/>
</dbReference>
<name>A0A7W9FDZ1_9CAUL</name>
<proteinExistence type="inferred from homology"/>
<dbReference type="AlphaFoldDB" id="A0A7W9FDZ1"/>
<dbReference type="SMART" id="SM00411">
    <property type="entry name" value="BHL"/>
    <property type="match status" value="1"/>
</dbReference>
<dbReference type="GO" id="GO:0005829">
    <property type="term" value="C:cytosol"/>
    <property type="evidence" value="ECO:0007669"/>
    <property type="project" value="TreeGrafter"/>
</dbReference>
<comment type="similarity">
    <text evidence="1 4">Belongs to the bacterial histone-like protein family.</text>
</comment>
<evidence type="ECO:0000313" key="6">
    <source>
        <dbReference type="Proteomes" id="UP000545037"/>
    </source>
</evidence>
<dbReference type="PRINTS" id="PR01727">
    <property type="entry name" value="DNABINDINGHU"/>
</dbReference>